<sequence>MMKKIFYLFSLLTIFCGLASCSDSKDDPAPGITGEFTCNTESLSFPMQGGDNLITVLASVKPEVTLSDQWLSVANTEVTGTNKNIYKITISATANPDGNERTATATVKAGSNSKEIKITQSQKPMVDLDAASVAEAEKPFPADGGNGTLKITYNLEYKVEASSAWITIDQTRALQEGTIAFTVAPNNTSSERKASIIVSPVGASDLNPATVTITQEAGNAQDPTGMNARQIAADIRAGWNIGNTLEAYSNGKPSETAWGNPKVTEKFVLGLKAAGFNAIRIPCAWDGYIIDQENYTVDPAWFDRVNEVVGYCVNNDMYAIINIHWDGGWLEENVNEESKDKVLPKQKALWTQIANRLGGYNERLLFAGTNEPYQSKQGDFTASNMSVLLEYEQAFIDAVRATGGNNLNRTLIVQGPATNIDLTNSLMTTMPTDVVEDRLMAEIHFYDPWNFCGMDKDESWGRMAFFWGEQNFIPGSDRNSTWGDENYMKAQFDKMKTQFVDKGIPVVIGEYGAIVNPKGLTGKEKEANLASRAYFDKCVSQFGKERGLIPFLWDTGELIDRNTGEVKVPEIINAIMEGSDAAQYPY</sequence>
<gene>
    <name evidence="1" type="ORF">E5331_12390</name>
</gene>
<proteinExistence type="predicted"/>
<dbReference type="EMBL" id="SRYB01000018">
    <property type="protein sequence ID" value="TGY77972.1"/>
    <property type="molecule type" value="Genomic_DNA"/>
</dbReference>
<keyword evidence="1" id="KW-0378">Hydrolase</keyword>
<keyword evidence="2" id="KW-1185">Reference proteome</keyword>
<evidence type="ECO:0000313" key="2">
    <source>
        <dbReference type="Proteomes" id="UP000306319"/>
    </source>
</evidence>
<name>A0AC61RC64_9BACT</name>
<evidence type="ECO:0000313" key="1">
    <source>
        <dbReference type="EMBL" id="TGY77972.1"/>
    </source>
</evidence>
<organism evidence="1 2">
    <name type="scientific">Lepagella muris</name>
    <dbReference type="NCBI Taxonomy" id="3032870"/>
    <lineage>
        <taxon>Bacteria</taxon>
        <taxon>Pseudomonadati</taxon>
        <taxon>Bacteroidota</taxon>
        <taxon>Bacteroidia</taxon>
        <taxon>Bacteroidales</taxon>
        <taxon>Muribaculaceae</taxon>
        <taxon>Lepagella</taxon>
    </lineage>
</organism>
<comment type="caution">
    <text evidence="1">The sequence shown here is derived from an EMBL/GenBank/DDBJ whole genome shotgun (WGS) entry which is preliminary data.</text>
</comment>
<dbReference type="Proteomes" id="UP000306319">
    <property type="component" value="Unassembled WGS sequence"/>
</dbReference>
<accession>A0AC61RC64</accession>
<protein>
    <submittedName>
        <fullName evidence="1">Glycosyl hydrolase family 5</fullName>
    </submittedName>
</protein>
<reference evidence="1" key="1">
    <citation type="submission" date="2019-04" db="EMBL/GenBank/DDBJ databases">
        <title>Microbes associate with the intestines of laboratory mice.</title>
        <authorList>
            <person name="Navarre W."/>
            <person name="Wong E."/>
            <person name="Huang K."/>
            <person name="Tropini C."/>
            <person name="Ng K."/>
            <person name="Yu B."/>
        </authorList>
    </citation>
    <scope>NUCLEOTIDE SEQUENCE</scope>
    <source>
        <strain evidence="1">NM04_E33</strain>
    </source>
</reference>